<sequence length="367" mass="40919">MKIINIVGARPNFMKMAPIIEAMNKYPEQIEHLLVHTGQHYDEKMSKSFFDDLGMPKPDINLEVGSGSHAEQTAKIMVEFEKVCLQEKPDLVIVVGDVNSTMACTITAKKLGIKVAHVEAGLRSRDMSMPEEINRLCTDVLCDYLFTTDHFADENLAAEGVSKEKIFFVGNVMIDTLLKHKQMAAKSAFGEKLGLQPGRYATLTMHRPGNVDNKDVFEGILEALHEISQEVPIVFPIHPRTRKMADQFGLSHYFKSGDEIKGIWITEPLGYLEFLNLNMNAKLVLTDSGGLQEETTVLGVPCVTMRPNTERPITCEVGSNIMVGNDKNKILQEAFKILSGEAPKGRSPEKWDGKSAERIVDVLLNLF</sequence>
<dbReference type="SUPFAM" id="SSF53756">
    <property type="entry name" value="UDP-Glycosyltransferase/glycogen phosphorylase"/>
    <property type="match status" value="1"/>
</dbReference>
<reference evidence="3 4" key="1">
    <citation type="submission" date="2016-11" db="EMBL/GenBank/DDBJ databases">
        <authorList>
            <person name="Jaros S."/>
            <person name="Januszkiewicz K."/>
            <person name="Wedrychowicz H."/>
        </authorList>
    </citation>
    <scope>NUCLEOTIDE SEQUENCE [LARGE SCALE GENOMIC DNA]</scope>
    <source>
        <strain evidence="3 4">DSM 5091</strain>
    </source>
</reference>
<dbReference type="InterPro" id="IPR029767">
    <property type="entry name" value="WecB-like"/>
</dbReference>
<organism evidence="3 4">
    <name type="scientific">Malonomonas rubra DSM 5091</name>
    <dbReference type="NCBI Taxonomy" id="1122189"/>
    <lineage>
        <taxon>Bacteria</taxon>
        <taxon>Pseudomonadati</taxon>
        <taxon>Thermodesulfobacteriota</taxon>
        <taxon>Desulfuromonadia</taxon>
        <taxon>Desulfuromonadales</taxon>
        <taxon>Geopsychrobacteraceae</taxon>
        <taxon>Malonomonas</taxon>
    </lineage>
</organism>
<keyword evidence="4" id="KW-1185">Reference proteome</keyword>
<dbReference type="CDD" id="cd03786">
    <property type="entry name" value="GTB_UDP-GlcNAc_2-Epimerase"/>
    <property type="match status" value="1"/>
</dbReference>
<dbReference type="NCBIfam" id="TIGR00236">
    <property type="entry name" value="wecB"/>
    <property type="match status" value="1"/>
</dbReference>
<dbReference type="Proteomes" id="UP000184171">
    <property type="component" value="Unassembled WGS sequence"/>
</dbReference>
<dbReference type="RefSeq" id="WP_072909224.1">
    <property type="nucleotide sequence ID" value="NZ_FQZT01000010.1"/>
</dbReference>
<dbReference type="PANTHER" id="PTHR43174:SF1">
    <property type="entry name" value="UDP-N-ACETYLGLUCOSAMINE 2-EPIMERASE"/>
    <property type="match status" value="1"/>
</dbReference>
<dbReference type="AlphaFoldDB" id="A0A1M6KC07"/>
<accession>A0A1M6KC07</accession>
<evidence type="ECO:0000259" key="2">
    <source>
        <dbReference type="Pfam" id="PF02350"/>
    </source>
</evidence>
<dbReference type="GO" id="GO:0016853">
    <property type="term" value="F:isomerase activity"/>
    <property type="evidence" value="ECO:0007669"/>
    <property type="project" value="UniProtKB-KW"/>
</dbReference>
<dbReference type="Pfam" id="PF02350">
    <property type="entry name" value="Epimerase_2"/>
    <property type="match status" value="1"/>
</dbReference>
<dbReference type="STRING" id="1122189.SAMN02745165_02658"/>
<proteinExistence type="inferred from homology"/>
<dbReference type="OrthoDB" id="9803238at2"/>
<evidence type="ECO:0000313" key="4">
    <source>
        <dbReference type="Proteomes" id="UP000184171"/>
    </source>
</evidence>
<protein>
    <submittedName>
        <fullName evidence="3">UDP-N-acetylglucosamine 2-epimerase (Non-hydrolysing)</fullName>
    </submittedName>
</protein>
<feature type="domain" description="UDP-N-acetylglucosamine 2-epimerase" evidence="2">
    <location>
        <begin position="28"/>
        <end position="363"/>
    </location>
</feature>
<evidence type="ECO:0000256" key="1">
    <source>
        <dbReference type="RuleBase" id="RU003513"/>
    </source>
</evidence>
<gene>
    <name evidence="3" type="ORF">SAMN02745165_02658</name>
</gene>
<evidence type="ECO:0000313" key="3">
    <source>
        <dbReference type="EMBL" id="SHJ56377.1"/>
    </source>
</evidence>
<dbReference type="EMBL" id="FQZT01000010">
    <property type="protein sequence ID" value="SHJ56377.1"/>
    <property type="molecule type" value="Genomic_DNA"/>
</dbReference>
<keyword evidence="1" id="KW-0413">Isomerase</keyword>
<name>A0A1M6KC07_MALRU</name>
<dbReference type="Gene3D" id="3.40.50.2000">
    <property type="entry name" value="Glycogen Phosphorylase B"/>
    <property type="match status" value="2"/>
</dbReference>
<comment type="similarity">
    <text evidence="1">Belongs to the UDP-N-acetylglucosamine 2-epimerase family.</text>
</comment>
<dbReference type="InterPro" id="IPR003331">
    <property type="entry name" value="UDP_GlcNAc_Epimerase_2_dom"/>
</dbReference>
<dbReference type="PANTHER" id="PTHR43174">
    <property type="entry name" value="UDP-N-ACETYLGLUCOSAMINE 2-EPIMERASE"/>
    <property type="match status" value="1"/>
</dbReference>